<organism evidence="2 3">
    <name type="scientific">Actinoallomurus liliacearum</name>
    <dbReference type="NCBI Taxonomy" id="1080073"/>
    <lineage>
        <taxon>Bacteria</taxon>
        <taxon>Bacillati</taxon>
        <taxon>Actinomycetota</taxon>
        <taxon>Actinomycetes</taxon>
        <taxon>Streptosporangiales</taxon>
        <taxon>Thermomonosporaceae</taxon>
        <taxon>Actinoallomurus</taxon>
    </lineage>
</organism>
<dbReference type="Proteomes" id="UP001500212">
    <property type="component" value="Unassembled WGS sequence"/>
</dbReference>
<name>A0ABP8TDA5_9ACTN</name>
<keyword evidence="1" id="KW-0472">Membrane</keyword>
<evidence type="ECO:0000256" key="1">
    <source>
        <dbReference type="SAM" id="Phobius"/>
    </source>
</evidence>
<keyword evidence="1" id="KW-1133">Transmembrane helix</keyword>
<sequence length="209" mass="21897">MRAGVFAAVCVMLSVAAHGLMHPRPLPAYAGPGAFAALTGVGFFLADRRRSVWWLLLAVEVVQGGLHLWFSAVSAGPAVEWDTARTHMPGMHHLVPGPGRPATAHGGWGMLIAHLLAGVLVAVWLSAGERAAWRALTAVTRLLLAPALRMLALLLGVPITPRPGGAQAGGASRTGPRPQIGALRHTVVRRGPPAYERREPTRLAVTAAG</sequence>
<gene>
    <name evidence="2" type="ORF">GCM10023195_17940</name>
</gene>
<evidence type="ECO:0008006" key="4">
    <source>
        <dbReference type="Google" id="ProtNLM"/>
    </source>
</evidence>
<keyword evidence="1" id="KW-0812">Transmembrane</keyword>
<keyword evidence="3" id="KW-1185">Reference proteome</keyword>
<accession>A0ABP8TDA5</accession>
<proteinExistence type="predicted"/>
<dbReference type="EMBL" id="BAABHJ010000005">
    <property type="protein sequence ID" value="GAA4605183.1"/>
    <property type="molecule type" value="Genomic_DNA"/>
</dbReference>
<comment type="caution">
    <text evidence="2">The sequence shown here is derived from an EMBL/GenBank/DDBJ whole genome shotgun (WGS) entry which is preliminary data.</text>
</comment>
<evidence type="ECO:0000313" key="2">
    <source>
        <dbReference type="EMBL" id="GAA4605183.1"/>
    </source>
</evidence>
<reference evidence="3" key="1">
    <citation type="journal article" date="2019" name="Int. J. Syst. Evol. Microbiol.">
        <title>The Global Catalogue of Microorganisms (GCM) 10K type strain sequencing project: providing services to taxonomists for standard genome sequencing and annotation.</title>
        <authorList>
            <consortium name="The Broad Institute Genomics Platform"/>
            <consortium name="The Broad Institute Genome Sequencing Center for Infectious Disease"/>
            <person name="Wu L."/>
            <person name="Ma J."/>
        </authorList>
    </citation>
    <scope>NUCLEOTIDE SEQUENCE [LARGE SCALE GENOMIC DNA]</scope>
    <source>
        <strain evidence="3">JCM 17938</strain>
    </source>
</reference>
<evidence type="ECO:0000313" key="3">
    <source>
        <dbReference type="Proteomes" id="UP001500212"/>
    </source>
</evidence>
<feature type="transmembrane region" description="Helical" evidence="1">
    <location>
        <begin position="27"/>
        <end position="45"/>
    </location>
</feature>
<feature type="transmembrane region" description="Helical" evidence="1">
    <location>
        <begin position="108"/>
        <end position="127"/>
    </location>
</feature>
<protein>
    <recommendedName>
        <fullName evidence="4">MFS transporter</fullName>
    </recommendedName>
</protein>
<feature type="transmembrane region" description="Helical" evidence="1">
    <location>
        <begin position="52"/>
        <end position="70"/>
    </location>
</feature>